<accession>A0A6A6Z4W4</accession>
<reference evidence="3" key="3">
    <citation type="submission" date="2025-04" db="UniProtKB">
        <authorList>
            <consortium name="RefSeq"/>
        </authorList>
    </citation>
    <scope>IDENTIFICATION</scope>
    <source>
        <strain evidence="3">CBS 304.34</strain>
    </source>
</reference>
<evidence type="ECO:0000313" key="2">
    <source>
        <dbReference type="Proteomes" id="UP000504636"/>
    </source>
</evidence>
<sequence length="292" mass="33543">MSYRHKFRACRSDQDLFWGSGALLKDLVIILWSFNKLREVRLNPQGAGHIPGWDVDEKKLQSFTIYRNTMLDRYHYPRRFYDHELHPARNTAVLIVLTALVQAKVKLERFLTPADDTFGISMQMLASISSRHVGSAFKNLSKLSITICHEGPSIQFKSTEGHIPALPRPLVELTGIIALSNLKELQLQFPNSTCLFRTTEEDLMSWLAMFPSIRRLGLGYVTLKGADSDVWDLVFKQLTNGWDLDQLWLIAPRFGFSPLPLSQLELAFSNLQLRDTPSWHMAARSILHFEDW</sequence>
<dbReference type="EMBL" id="MU003693">
    <property type="protein sequence ID" value="KAF2816116.1"/>
    <property type="molecule type" value="Genomic_DNA"/>
</dbReference>
<evidence type="ECO:0000313" key="1">
    <source>
        <dbReference type="EMBL" id="KAF2816116.1"/>
    </source>
</evidence>
<name>A0A6A6Z4W4_9PEZI</name>
<gene>
    <name evidence="1 3" type="ORF">BDZ99DRAFT_514725</name>
</gene>
<dbReference type="RefSeq" id="XP_033583080.1">
    <property type="nucleotide sequence ID" value="XM_033724900.1"/>
</dbReference>
<evidence type="ECO:0000313" key="3">
    <source>
        <dbReference type="RefSeq" id="XP_033583080.1"/>
    </source>
</evidence>
<keyword evidence="2" id="KW-1185">Reference proteome</keyword>
<dbReference type="AlphaFoldDB" id="A0A6A6Z4W4"/>
<protein>
    <submittedName>
        <fullName evidence="1 3">Uncharacterized protein</fullName>
    </submittedName>
</protein>
<dbReference type="GeneID" id="54465793"/>
<dbReference type="Proteomes" id="UP000504636">
    <property type="component" value="Unplaced"/>
</dbReference>
<reference evidence="1 3" key="1">
    <citation type="journal article" date="2020" name="Stud. Mycol.">
        <title>101 Dothideomycetes genomes: a test case for predicting lifestyles and emergence of pathogens.</title>
        <authorList>
            <person name="Haridas S."/>
            <person name="Albert R."/>
            <person name="Binder M."/>
            <person name="Bloem J."/>
            <person name="Labutti K."/>
            <person name="Salamov A."/>
            <person name="Andreopoulos B."/>
            <person name="Baker S."/>
            <person name="Barry K."/>
            <person name="Bills G."/>
            <person name="Bluhm B."/>
            <person name="Cannon C."/>
            <person name="Castanera R."/>
            <person name="Culley D."/>
            <person name="Daum C."/>
            <person name="Ezra D."/>
            <person name="Gonzalez J."/>
            <person name="Henrissat B."/>
            <person name="Kuo A."/>
            <person name="Liang C."/>
            <person name="Lipzen A."/>
            <person name="Lutzoni F."/>
            <person name="Magnuson J."/>
            <person name="Mondo S."/>
            <person name="Nolan M."/>
            <person name="Ohm R."/>
            <person name="Pangilinan J."/>
            <person name="Park H.-J."/>
            <person name="Ramirez L."/>
            <person name="Alfaro M."/>
            <person name="Sun H."/>
            <person name="Tritt A."/>
            <person name="Yoshinaga Y."/>
            <person name="Zwiers L.-H."/>
            <person name="Turgeon B."/>
            <person name="Goodwin S."/>
            <person name="Spatafora J."/>
            <person name="Crous P."/>
            <person name="Grigoriev I."/>
        </authorList>
    </citation>
    <scope>NUCLEOTIDE SEQUENCE</scope>
    <source>
        <strain evidence="1 3">CBS 304.34</strain>
    </source>
</reference>
<organism evidence="1">
    <name type="scientific">Mytilinidion resinicola</name>
    <dbReference type="NCBI Taxonomy" id="574789"/>
    <lineage>
        <taxon>Eukaryota</taxon>
        <taxon>Fungi</taxon>
        <taxon>Dikarya</taxon>
        <taxon>Ascomycota</taxon>
        <taxon>Pezizomycotina</taxon>
        <taxon>Dothideomycetes</taxon>
        <taxon>Pleosporomycetidae</taxon>
        <taxon>Mytilinidiales</taxon>
        <taxon>Mytilinidiaceae</taxon>
        <taxon>Mytilinidion</taxon>
    </lineage>
</organism>
<reference evidence="3" key="2">
    <citation type="submission" date="2020-04" db="EMBL/GenBank/DDBJ databases">
        <authorList>
            <consortium name="NCBI Genome Project"/>
        </authorList>
    </citation>
    <scope>NUCLEOTIDE SEQUENCE</scope>
    <source>
        <strain evidence="3">CBS 304.34</strain>
    </source>
</reference>
<dbReference type="OrthoDB" id="10392549at2759"/>
<proteinExistence type="predicted"/>